<dbReference type="GO" id="GO:0009986">
    <property type="term" value="C:cell surface"/>
    <property type="evidence" value="ECO:0007669"/>
    <property type="project" value="UniProtKB-ARBA"/>
</dbReference>
<dbReference type="FunFam" id="2.10.25.10:FF:000556">
    <property type="entry name" value="Blast:Protein slit"/>
    <property type="match status" value="1"/>
</dbReference>
<dbReference type="FunFam" id="2.10.25.10:FF:000054">
    <property type="entry name" value="Slit guidance ligand 2"/>
    <property type="match status" value="1"/>
</dbReference>
<dbReference type="InterPro" id="IPR001881">
    <property type="entry name" value="EGF-like_Ca-bd_dom"/>
</dbReference>
<dbReference type="FunFam" id="2.10.25.10:FF:000080">
    <property type="entry name" value="Neurogenic locus notch 1"/>
    <property type="match status" value="2"/>
</dbReference>
<feature type="disulfide bond" evidence="10">
    <location>
        <begin position="1125"/>
        <end position="1142"/>
    </location>
</feature>
<evidence type="ECO:0000259" key="16">
    <source>
        <dbReference type="PROSITE" id="PS50026"/>
    </source>
</evidence>
<reference evidence="17" key="2">
    <citation type="submission" date="2022-08" db="UniProtKB">
        <authorList>
            <consortium name="EnsemblMetazoa"/>
        </authorList>
    </citation>
    <scope>IDENTIFICATION</scope>
    <source>
        <strain evidence="17">STECLA/ALBI9_A</strain>
    </source>
</reference>
<dbReference type="GO" id="GO:0010160">
    <property type="term" value="P:formation of animal organ boundary"/>
    <property type="evidence" value="ECO:0007669"/>
    <property type="project" value="UniProtKB-ARBA"/>
</dbReference>
<evidence type="ECO:0000259" key="14">
    <source>
        <dbReference type="PROSITE" id="PS01225"/>
    </source>
</evidence>
<dbReference type="InterPro" id="IPR001791">
    <property type="entry name" value="Laminin_G"/>
</dbReference>
<dbReference type="Pfam" id="PF13855">
    <property type="entry name" value="LRR_8"/>
    <property type="match status" value="6"/>
</dbReference>
<dbReference type="Proteomes" id="UP000069272">
    <property type="component" value="Chromosome 2R"/>
</dbReference>
<evidence type="ECO:0000256" key="7">
    <source>
        <dbReference type="ARBA" id="ARBA00022737"/>
    </source>
</evidence>
<feature type="disulfide bond" evidence="10">
    <location>
        <begin position="1057"/>
        <end position="1066"/>
    </location>
</feature>
<dbReference type="SUPFAM" id="SSF57196">
    <property type="entry name" value="EGF/Laminin"/>
    <property type="match status" value="6"/>
</dbReference>
<dbReference type="GO" id="GO:0022407">
    <property type="term" value="P:regulation of cell-cell adhesion"/>
    <property type="evidence" value="ECO:0007669"/>
    <property type="project" value="UniProtKB-ARBA"/>
</dbReference>
<dbReference type="GO" id="GO:0048565">
    <property type="term" value="P:digestive tract development"/>
    <property type="evidence" value="ECO:0007669"/>
    <property type="project" value="UniProtKB-ARBA"/>
</dbReference>
<feature type="domain" description="EGF-like" evidence="16">
    <location>
        <begin position="991"/>
        <end position="1027"/>
    </location>
</feature>
<dbReference type="InterPro" id="IPR013320">
    <property type="entry name" value="ConA-like_dom_sf"/>
</dbReference>
<evidence type="ECO:0000259" key="15">
    <source>
        <dbReference type="PROSITE" id="PS50025"/>
    </source>
</evidence>
<dbReference type="GO" id="GO:0048732">
    <property type="term" value="P:gland development"/>
    <property type="evidence" value="ECO:0007669"/>
    <property type="project" value="UniProtKB-ARBA"/>
</dbReference>
<dbReference type="PROSITE" id="PS01186">
    <property type="entry name" value="EGF_2"/>
    <property type="match status" value="4"/>
</dbReference>
<keyword evidence="6 13" id="KW-0732">Signal</keyword>
<dbReference type="Pfam" id="PF01462">
    <property type="entry name" value="LRRNT"/>
    <property type="match status" value="4"/>
</dbReference>
<dbReference type="InterPro" id="IPR000152">
    <property type="entry name" value="EGF-type_Asp/Asn_hydroxyl_site"/>
</dbReference>
<dbReference type="GO" id="GO:0007411">
    <property type="term" value="P:axon guidance"/>
    <property type="evidence" value="ECO:0007669"/>
    <property type="project" value="UniProtKB-ARBA"/>
</dbReference>
<evidence type="ECO:0000256" key="9">
    <source>
        <dbReference type="ARBA" id="ARBA00023180"/>
    </source>
</evidence>
<dbReference type="GO" id="GO:0007548">
    <property type="term" value="P:sex differentiation"/>
    <property type="evidence" value="ECO:0007669"/>
    <property type="project" value="UniProtKB-ARBA"/>
</dbReference>
<feature type="region of interest" description="Disordered" evidence="11">
    <location>
        <begin position="1576"/>
        <end position="1595"/>
    </location>
</feature>
<dbReference type="PANTHER" id="PTHR45836:SF4">
    <property type="entry name" value="PROTEIN SLIT"/>
    <property type="match status" value="1"/>
</dbReference>
<dbReference type="PROSITE" id="PS51450">
    <property type="entry name" value="LRR"/>
    <property type="match status" value="5"/>
</dbReference>
<dbReference type="FunFam" id="3.80.10.10:FF:000918">
    <property type="entry name" value="Slit protein"/>
    <property type="match status" value="1"/>
</dbReference>
<dbReference type="InterPro" id="IPR000742">
    <property type="entry name" value="EGF"/>
</dbReference>
<feature type="disulfide bond" evidence="10">
    <location>
        <begin position="1144"/>
        <end position="1153"/>
    </location>
</feature>
<dbReference type="SMART" id="SM00041">
    <property type="entry name" value="CT"/>
    <property type="match status" value="1"/>
</dbReference>
<evidence type="ECO:0000256" key="6">
    <source>
        <dbReference type="ARBA" id="ARBA00022729"/>
    </source>
</evidence>
<dbReference type="GO" id="GO:0048598">
    <property type="term" value="P:embryonic morphogenesis"/>
    <property type="evidence" value="ECO:0007669"/>
    <property type="project" value="UniProtKB-ARBA"/>
</dbReference>
<dbReference type="GO" id="GO:0008201">
    <property type="term" value="F:heparin binding"/>
    <property type="evidence" value="ECO:0007669"/>
    <property type="project" value="TreeGrafter"/>
</dbReference>
<keyword evidence="2" id="KW-0217">Developmental protein</keyword>
<dbReference type="FunFam" id="2.60.120.200:FF:000134">
    <property type="entry name" value="Slit 2"/>
    <property type="match status" value="1"/>
</dbReference>
<dbReference type="GO" id="GO:0048608">
    <property type="term" value="P:reproductive structure development"/>
    <property type="evidence" value="ECO:0007669"/>
    <property type="project" value="UniProtKB-ARBA"/>
</dbReference>
<dbReference type="GO" id="GO:0007498">
    <property type="term" value="P:mesoderm development"/>
    <property type="evidence" value="ECO:0007669"/>
    <property type="project" value="UniProtKB-ARBA"/>
</dbReference>
<feature type="disulfide bond" evidence="10">
    <location>
        <begin position="1017"/>
        <end position="1026"/>
    </location>
</feature>
<evidence type="ECO:0000256" key="11">
    <source>
        <dbReference type="SAM" id="MobiDB-lite"/>
    </source>
</evidence>
<dbReference type="PROSITE" id="PS50025">
    <property type="entry name" value="LAM_G_DOMAIN"/>
    <property type="match status" value="1"/>
</dbReference>
<keyword evidence="7" id="KW-0677">Repeat</keyword>
<keyword evidence="8 10" id="KW-1015">Disulfide bond</keyword>
<feature type="region of interest" description="Disordered" evidence="11">
    <location>
        <begin position="1607"/>
        <end position="1631"/>
    </location>
</feature>
<keyword evidence="9" id="KW-0325">Glycoprotein</keyword>
<comment type="subcellular location">
    <subcellularLocation>
        <location evidence="1">Secreted</location>
    </subcellularLocation>
</comment>
<dbReference type="PROSITE" id="PS01225">
    <property type="entry name" value="CTCK_2"/>
    <property type="match status" value="1"/>
</dbReference>
<dbReference type="GO" id="GO:0048568">
    <property type="term" value="P:embryonic organ development"/>
    <property type="evidence" value="ECO:0007669"/>
    <property type="project" value="UniProtKB-ARBA"/>
</dbReference>
<dbReference type="InterPro" id="IPR018097">
    <property type="entry name" value="EGF_Ca-bd_CS"/>
</dbReference>
<feature type="region of interest" description="Disordered" evidence="11">
    <location>
        <begin position="2060"/>
        <end position="2102"/>
    </location>
</feature>
<dbReference type="SUPFAM" id="SSF52058">
    <property type="entry name" value="L domain-like"/>
    <property type="match status" value="2"/>
</dbReference>
<dbReference type="GO" id="GO:0008347">
    <property type="term" value="P:glial cell migration"/>
    <property type="evidence" value="ECO:0007669"/>
    <property type="project" value="UniProtKB-ARBA"/>
</dbReference>
<dbReference type="GO" id="GO:0071944">
    <property type="term" value="C:cell periphery"/>
    <property type="evidence" value="ECO:0007669"/>
    <property type="project" value="UniProtKB-ARBA"/>
</dbReference>
<evidence type="ECO:0000256" key="12">
    <source>
        <dbReference type="SAM" id="Phobius"/>
    </source>
</evidence>
<evidence type="ECO:0000256" key="2">
    <source>
        <dbReference type="ARBA" id="ARBA00022473"/>
    </source>
</evidence>
<dbReference type="PROSITE" id="PS01187">
    <property type="entry name" value="EGF_CA"/>
    <property type="match status" value="2"/>
</dbReference>
<dbReference type="EnsemblMetazoa" id="AALB016345-RA">
    <property type="protein sequence ID" value="AALB016345-PA"/>
    <property type="gene ID" value="AALB016345"/>
</dbReference>
<feature type="compositionally biased region" description="Acidic residues" evidence="11">
    <location>
        <begin position="1614"/>
        <end position="1631"/>
    </location>
</feature>
<dbReference type="FunFam" id="2.10.25.10:FF:000729">
    <property type="entry name" value="Blast:Protein slit"/>
    <property type="match status" value="1"/>
</dbReference>
<feature type="domain" description="EGF-like" evidence="16">
    <location>
        <begin position="1355"/>
        <end position="1392"/>
    </location>
</feature>
<sequence>MMTKRGIWSGPQFKMLMLLAVLTVLLSLVSPSAEEPYGGGGGGSAGGYFGGDAKCPRLCSCTGTTVDCSHRGLTQVPRKIPPETDRLDLQGNNISVIYESDLQGLAKLRILQLTDNQIYTIEKDALHDLISLERLRLNSNRLKSIPDNFLSSAANLLRLDLSHNALTAVSKRAFKGAPALRSLQLDNNQITCLDEGAVKGLIELEILTLNNNNITTLPRDMFAGMPRLRALRLSENLFACDCHLSWLARYLKNASRLAPYTRCHSPGQLKGQNVADLHEQDFKCSGLTENAPMECGGRSLCPHPCRCADGIVDCREKSLTTVPTTLPEDTTELRLEQNYITEIPPKAFANHRRLKRIDLSNNNISRVAYDAFSGLKSLTSLVLYGNKIKDLPASVFKGLTSLQLLLLNANEISCVRRDAFKDLHNLSLLSLYDNNIQSLANGTFDSLKSIQTLHLARNPFICDCNLRWLGDYLHQNPIETSGARCDAPKRMQRRRIEALKDEKFKCTDDYSKIKYSGECRMDQECPAACHCDRTTVDCSARGLKEIPRDIPLYTTELLLNDNELNRIKSDGLFGRLPNLVKLDLRRNQISGIEPNAFEGATKIQELFLSENKIAEVHNKMFLGLHHLKTLSLYDNIVTCVMPGSFDYLTALTQLNLASNPFRCNCHLAWFSDWLRKKQLNGPPARCTSPSKVRDMPIKDLPHFDFKCTSDMDQGCLGEGYCPPSCTCTGTVVRCSRNKLKEIPKSIPTETTELYLESNEISMIHSNRISHLKSLTRLDLSNNNIAILSNYTFANLSKLSTLIISYNNLQCVQQYALAGLNNLKVLSLHGNKISMIPEGTFNDLQAITHIALGSNPLYCDCSLRWLSEWVKRDYVEPGIARCAEPDNMKDKLILSTPSNQFVCSGKVSNEILSKCDACYTFPCKNDAVCSALPERQYECKCKPGYHGVHCESMIDACYGNPCRHNGTCTVLEEGRFSCHCLSGYSGSRCEVNIDDCAGHKCQNNGTCVDGVNSYSCSCAPSYTGEFCDAKIEFCSKDFNPCQNGAKCVDHTTHYACECLPGYRGINCTENIDDCVNHMCQNGGTCVDGINDYSCKCPVDFTGKFCEGTPMVAMMYPQTSPCQQHECKFGVCFQPNPSSADYVCKCAPGYSGKRCEYLTSLTFLHNNSFVELEPLRTKPEANVTIVFSSTQQNGVLMYDGHNEHLAVELFNGRIRVSYDVGNDPVSTMYSFEMVADGKYHMVELLAIKKNFTLRVDRGLARSIINEGSKDYLRLTSPMYLGGLPAEPGQQAYKQWHLRNLTSFKGCMKEVWINHKQLDFLNAARQQKITPGCALLDQDSEGEMDDDFLQETPVILKEVNPCENHQCKRGGKCVANGKGGYSCKCKKGTKGKYCDQGEGSTMIDEDPFKPSSSAISTCRKEQVREYYSENDCRSRQPLKYAKCVGGCGNQCCAAKVVRRRKVRMVCRDNTKYIKHLDIVRKCHCTKKLTSSIPIISVQHVAINNNNNGQRQAQRSGIVGLYVSKLSETSLGATPHGSTTPPSDKWINFEVDYDGEQMQNDQAPAGVPEAAPLSVVPIEGTTESDHPARTASTVGRTGDNFRSVMHQLEELKEKPLFSEDELEEATEDDDLFDDEDYDLEEVIRRQKQKLEESRRKGGIVDEDDDDYYDDYSSEVEDEEQKRRAQEKLMKAINGADPANPAAEEDRIMQDYLSNIRSKSAPHRFKSKFDDFDDDGPDSELLSGSGSRKLRKNDSIKIISTPNGKVGIVYKVEPKPGEDEKGKMAKADAGGASGTGLGEPRQNKITPVITADGKVALLYRGASDNGDTFRNKYEPITAKDILQLIDNNNNSNGSSSIGISSSLATSATFSSSAGTGASSNTNNSIKNITNNNIYNSHNNYDTSYGTFNRNTNNNVIVDSARSDVGARDSHESSATAGVSGYPWTTPPSTTPMARVTSSIRPPFIAAEHPSHPGSTSPTNSLSSSILEDTIAGGRYGGPPLDSTDRQENSLLINRPLSEVLGIRKSQYSEANTIKIPNIETSTNKMRITNGNNMLSSLLHNLHQQGQQGISNGTGTGQADNRHLGQQQQQQQHHLHHTEDDRRRTGYSVNGFSRSRFYINRRTTPALPPRVIKEEESEEDPFPGADDAGSLPEVINLAIIPAFEHEIDEKYIRPNHGDYHRRHRQQYNVAPGQPAVHCAMQALVACAVLATFFGIVGTYFKSRVVDHIRVLYW</sequence>
<organism evidence="17 18">
    <name type="scientific">Anopheles albimanus</name>
    <name type="common">New world malaria mosquito</name>
    <dbReference type="NCBI Taxonomy" id="7167"/>
    <lineage>
        <taxon>Eukaryota</taxon>
        <taxon>Metazoa</taxon>
        <taxon>Ecdysozoa</taxon>
        <taxon>Arthropoda</taxon>
        <taxon>Hexapoda</taxon>
        <taxon>Insecta</taxon>
        <taxon>Pterygota</taxon>
        <taxon>Neoptera</taxon>
        <taxon>Endopterygota</taxon>
        <taxon>Diptera</taxon>
        <taxon>Nematocera</taxon>
        <taxon>Culicoidea</taxon>
        <taxon>Culicidae</taxon>
        <taxon>Anophelinae</taxon>
        <taxon>Anopheles</taxon>
    </lineage>
</organism>
<keyword evidence="4 10" id="KW-0245">EGF-like domain</keyword>
<proteinExistence type="predicted"/>
<feature type="domain" description="CTCK" evidence="14">
    <location>
        <begin position="1415"/>
        <end position="1486"/>
    </location>
</feature>
<evidence type="ECO:0000256" key="4">
    <source>
        <dbReference type="ARBA" id="ARBA00022536"/>
    </source>
</evidence>
<dbReference type="InterPro" id="IPR051355">
    <property type="entry name" value="Notch/Slit_guidance"/>
</dbReference>
<dbReference type="InterPro" id="IPR032675">
    <property type="entry name" value="LRR_dom_sf"/>
</dbReference>
<dbReference type="InterPro" id="IPR006207">
    <property type="entry name" value="Cys_knot_C"/>
</dbReference>
<dbReference type="Pfam" id="PF00008">
    <property type="entry name" value="EGF"/>
    <property type="match status" value="5"/>
</dbReference>
<dbReference type="Pfam" id="PF00560">
    <property type="entry name" value="LRR_1"/>
    <property type="match status" value="1"/>
</dbReference>
<dbReference type="InterPro" id="IPR000483">
    <property type="entry name" value="Cys-rich_flank_reg_C"/>
</dbReference>
<dbReference type="GO" id="GO:0050919">
    <property type="term" value="P:negative chemotaxis"/>
    <property type="evidence" value="ECO:0007669"/>
    <property type="project" value="TreeGrafter"/>
</dbReference>
<feature type="compositionally biased region" description="Acidic residues" evidence="11">
    <location>
        <begin position="1656"/>
        <end position="1674"/>
    </location>
</feature>
<evidence type="ECO:0000313" key="18">
    <source>
        <dbReference type="Proteomes" id="UP000069272"/>
    </source>
</evidence>
<dbReference type="SMART" id="SM00181">
    <property type="entry name" value="EGF"/>
    <property type="match status" value="7"/>
</dbReference>
<keyword evidence="3" id="KW-0964">Secreted</keyword>
<dbReference type="GO" id="GO:0051239">
    <property type="term" value="P:regulation of multicellular organismal process"/>
    <property type="evidence" value="ECO:0007669"/>
    <property type="project" value="UniProtKB-ARBA"/>
</dbReference>
<evidence type="ECO:0000256" key="13">
    <source>
        <dbReference type="SAM" id="SignalP"/>
    </source>
</evidence>
<dbReference type="GO" id="GO:0048495">
    <property type="term" value="F:Roundabout binding"/>
    <property type="evidence" value="ECO:0007669"/>
    <property type="project" value="TreeGrafter"/>
</dbReference>
<feature type="region of interest" description="Disordered" evidence="11">
    <location>
        <begin position="1644"/>
        <end position="1680"/>
    </location>
</feature>
<dbReference type="PROSITE" id="PS50026">
    <property type="entry name" value="EGF_3"/>
    <property type="match status" value="7"/>
</dbReference>
<keyword evidence="12" id="KW-0812">Transmembrane</keyword>
<dbReference type="Gene3D" id="2.10.25.10">
    <property type="entry name" value="Laminin"/>
    <property type="match status" value="7"/>
</dbReference>
<dbReference type="SMART" id="SM00013">
    <property type="entry name" value="LRRNT"/>
    <property type="match status" value="4"/>
</dbReference>
<dbReference type="FunFam" id="2.10.25.10:FF:000587">
    <property type="entry name" value="Slit 2"/>
    <property type="match status" value="1"/>
</dbReference>
<dbReference type="CDD" id="cd00054">
    <property type="entry name" value="EGF_CA"/>
    <property type="match status" value="5"/>
</dbReference>
<feature type="transmembrane region" description="Helical" evidence="12">
    <location>
        <begin position="2193"/>
        <end position="2214"/>
    </location>
</feature>
<feature type="region of interest" description="Disordered" evidence="11">
    <location>
        <begin position="1769"/>
        <end position="1798"/>
    </location>
</feature>
<feature type="compositionally biased region" description="Polar residues" evidence="11">
    <location>
        <begin position="2064"/>
        <end position="2073"/>
    </location>
</feature>
<dbReference type="SMART" id="SM00365">
    <property type="entry name" value="LRR_SD22"/>
    <property type="match status" value="9"/>
</dbReference>
<evidence type="ECO:0000256" key="8">
    <source>
        <dbReference type="ARBA" id="ARBA00023157"/>
    </source>
</evidence>
<feature type="signal peptide" evidence="13">
    <location>
        <begin position="1"/>
        <end position="34"/>
    </location>
</feature>
<evidence type="ECO:0000256" key="1">
    <source>
        <dbReference type="ARBA" id="ARBA00004613"/>
    </source>
</evidence>
<evidence type="ECO:0000256" key="5">
    <source>
        <dbReference type="ARBA" id="ARBA00022614"/>
    </source>
</evidence>
<dbReference type="PROSITE" id="PS00022">
    <property type="entry name" value="EGF_1"/>
    <property type="match status" value="7"/>
</dbReference>
<keyword evidence="12" id="KW-0472">Membrane</keyword>
<feature type="region of interest" description="Disordered" evidence="11">
    <location>
        <begin position="1723"/>
        <end position="1742"/>
    </location>
</feature>
<dbReference type="FunFam" id="3.80.10.10:FF:000004">
    <property type="entry name" value="Slit guidance ligand 2"/>
    <property type="match status" value="1"/>
</dbReference>
<comment type="caution">
    <text evidence="10">Lacks conserved residue(s) required for the propagation of feature annotation.</text>
</comment>
<dbReference type="SMART" id="SM00364">
    <property type="entry name" value="LRR_BAC"/>
    <property type="match status" value="6"/>
</dbReference>
<keyword evidence="18" id="KW-1185">Reference proteome</keyword>
<feature type="disulfide bond" evidence="10">
    <location>
        <begin position="979"/>
        <end position="988"/>
    </location>
</feature>
<dbReference type="PANTHER" id="PTHR45836">
    <property type="entry name" value="SLIT HOMOLOG"/>
    <property type="match status" value="1"/>
</dbReference>
<dbReference type="Gene3D" id="2.60.120.200">
    <property type="match status" value="1"/>
</dbReference>
<feature type="domain" description="Laminin G" evidence="15">
    <location>
        <begin position="1157"/>
        <end position="1330"/>
    </location>
</feature>
<dbReference type="SMART" id="SM00368">
    <property type="entry name" value="LRR_RI"/>
    <property type="match status" value="6"/>
</dbReference>
<protein>
    <recommendedName>
        <fullName evidence="19">Protein slit</fullName>
    </recommendedName>
</protein>
<dbReference type="SMART" id="SM00369">
    <property type="entry name" value="LRR_TYP"/>
    <property type="match status" value="17"/>
</dbReference>
<feature type="domain" description="EGF-like" evidence="16">
    <location>
        <begin position="915"/>
        <end position="950"/>
    </location>
</feature>
<evidence type="ECO:0000256" key="3">
    <source>
        <dbReference type="ARBA" id="ARBA00022525"/>
    </source>
</evidence>
<keyword evidence="5" id="KW-0433">Leucine-rich repeat</keyword>
<dbReference type="GO" id="GO:0005576">
    <property type="term" value="C:extracellular region"/>
    <property type="evidence" value="ECO:0007669"/>
    <property type="project" value="UniProtKB-SubCell"/>
</dbReference>
<feature type="disulfide bond" evidence="10">
    <location>
        <begin position="1120"/>
        <end position="1130"/>
    </location>
</feature>
<feature type="disulfide bond" evidence="10">
    <location>
        <begin position="940"/>
        <end position="949"/>
    </location>
</feature>
<evidence type="ECO:0000313" key="17">
    <source>
        <dbReference type="EnsemblMetazoa" id="AALB016345-PA"/>
    </source>
</evidence>
<dbReference type="SUPFAM" id="SSF49899">
    <property type="entry name" value="Concanavalin A-like lectins/glucanases"/>
    <property type="match status" value="1"/>
</dbReference>
<feature type="disulfide bond" evidence="10">
    <location>
        <begin position="1382"/>
        <end position="1391"/>
    </location>
</feature>
<dbReference type="Pfam" id="PF00054">
    <property type="entry name" value="Laminin_G_1"/>
    <property type="match status" value="1"/>
</dbReference>
<dbReference type="SMART" id="SM00179">
    <property type="entry name" value="EGF_CA"/>
    <property type="match status" value="6"/>
</dbReference>
<feature type="compositionally biased region" description="Basic and acidic residues" evidence="11">
    <location>
        <begin position="1644"/>
        <end position="1655"/>
    </location>
</feature>
<dbReference type="FunFam" id="3.80.10.10:FF:000002">
    <property type="entry name" value="Slit guidance ligand 2"/>
    <property type="match status" value="2"/>
</dbReference>
<feature type="disulfide bond" evidence="10">
    <location>
        <begin position="1095"/>
        <end position="1104"/>
    </location>
</feature>
<dbReference type="Gene3D" id="3.80.10.10">
    <property type="entry name" value="Ribonuclease Inhibitor"/>
    <property type="match status" value="5"/>
</dbReference>
<dbReference type="GO" id="GO:0005509">
    <property type="term" value="F:calcium ion binding"/>
    <property type="evidence" value="ECO:0007669"/>
    <property type="project" value="InterPro"/>
</dbReference>
<evidence type="ECO:0000256" key="10">
    <source>
        <dbReference type="PROSITE-ProRule" id="PRU00076"/>
    </source>
</evidence>
<feature type="domain" description="EGF-like" evidence="16">
    <location>
        <begin position="952"/>
        <end position="989"/>
    </location>
</feature>
<dbReference type="PROSITE" id="PS00010">
    <property type="entry name" value="ASX_HYDROXYL"/>
    <property type="match status" value="3"/>
</dbReference>
<feature type="domain" description="EGF-like" evidence="16">
    <location>
        <begin position="1029"/>
        <end position="1067"/>
    </location>
</feature>
<accession>A0A8W7K8I9</accession>
<dbReference type="InterPro" id="IPR000372">
    <property type="entry name" value="LRRNT"/>
</dbReference>
<feature type="compositionally biased region" description="Basic and acidic residues" evidence="11">
    <location>
        <begin position="1917"/>
        <end position="1926"/>
    </location>
</feature>
<feature type="chain" id="PRO_5036474609" description="Protein slit" evidence="13">
    <location>
        <begin position="35"/>
        <end position="2227"/>
    </location>
</feature>
<dbReference type="SMART" id="SM00282">
    <property type="entry name" value="LamG"/>
    <property type="match status" value="1"/>
</dbReference>
<dbReference type="GO" id="GO:0010631">
    <property type="term" value="P:epithelial cell migration"/>
    <property type="evidence" value="ECO:0007669"/>
    <property type="project" value="UniProtKB-ARBA"/>
</dbReference>
<name>A0A8W7K8I9_ANOAL</name>
<dbReference type="SMART" id="SM00082">
    <property type="entry name" value="LRRCT"/>
    <property type="match status" value="4"/>
</dbReference>
<evidence type="ECO:0008006" key="19">
    <source>
        <dbReference type="Google" id="ProtNLM"/>
    </source>
</evidence>
<reference evidence="17 18" key="1">
    <citation type="journal article" date="2017" name="G3 (Bethesda)">
        <title>The Physical Genome Mapping of Anopheles albimanus Corrected Scaffold Misassemblies and Identified Interarm Rearrangements in Genus Anopheles.</title>
        <authorList>
            <person name="Artemov G.N."/>
            <person name="Peery A.N."/>
            <person name="Jiang X."/>
            <person name="Tu Z."/>
            <person name="Stegniy V.N."/>
            <person name="Sharakhova M.V."/>
            <person name="Sharakhov I.V."/>
        </authorList>
    </citation>
    <scope>NUCLEOTIDE SEQUENCE [LARGE SCALE GENOMIC DNA]</scope>
    <source>
        <strain evidence="17 18">ALBI9_A</strain>
    </source>
</reference>
<dbReference type="InterPro" id="IPR003591">
    <property type="entry name" value="Leu-rich_rpt_typical-subtyp"/>
</dbReference>
<feature type="compositionally biased region" description="Basic and acidic residues" evidence="11">
    <location>
        <begin position="1769"/>
        <end position="1781"/>
    </location>
</feature>
<feature type="region of interest" description="Disordered" evidence="11">
    <location>
        <begin position="1917"/>
        <end position="1948"/>
    </location>
</feature>
<dbReference type="InterPro" id="IPR001611">
    <property type="entry name" value="Leu-rich_rpt"/>
</dbReference>
<dbReference type="CDD" id="cd00110">
    <property type="entry name" value="LamG"/>
    <property type="match status" value="1"/>
</dbReference>
<dbReference type="Pfam" id="PF01463">
    <property type="entry name" value="LRRCT"/>
    <property type="match status" value="4"/>
</dbReference>
<feature type="domain" description="EGF-like" evidence="16">
    <location>
        <begin position="1116"/>
        <end position="1154"/>
    </location>
</feature>
<feature type="domain" description="EGF-like" evidence="16">
    <location>
        <begin position="1069"/>
        <end position="1105"/>
    </location>
</feature>
<keyword evidence="12" id="KW-1133">Transmembrane helix</keyword>